<dbReference type="RefSeq" id="WP_281260068.1">
    <property type="nucleotide sequence ID" value="NZ_PVTO01000045.1"/>
</dbReference>
<sequence length="40" mass="4295">MLKKMLKNIVLVSSIIIIGGVGILSVPLGDEHLPPVERQS</sequence>
<proteinExistence type="predicted"/>
<evidence type="ECO:0000313" key="2">
    <source>
        <dbReference type="EMBL" id="PRY74218.1"/>
    </source>
</evidence>
<dbReference type="Proteomes" id="UP000238205">
    <property type="component" value="Unassembled WGS sequence"/>
</dbReference>
<gene>
    <name evidence="2" type="ORF">CLV38_1454</name>
</gene>
<comment type="caution">
    <text evidence="2">The sequence shown here is derived from an EMBL/GenBank/DDBJ whole genome shotgun (WGS) entry which is preliminary data.</text>
</comment>
<keyword evidence="1" id="KW-0812">Transmembrane</keyword>
<name>A0A2T0VTA2_9LACT</name>
<feature type="transmembrane region" description="Helical" evidence="1">
    <location>
        <begin position="9"/>
        <end position="28"/>
    </location>
</feature>
<dbReference type="AlphaFoldDB" id="A0A2T0VTA2"/>
<reference evidence="2 3" key="1">
    <citation type="submission" date="2018-03" db="EMBL/GenBank/DDBJ databases">
        <title>Genomic Encyclopedia of Archaeal and Bacterial Type Strains, Phase II (KMG-II): from individual species to whole genera.</title>
        <authorList>
            <person name="Goeker M."/>
        </authorList>
    </citation>
    <scope>NUCLEOTIDE SEQUENCE [LARGE SCALE GENOMIC DNA]</scope>
    <source>
        <strain evidence="2 3">DSM 13175</strain>
    </source>
</reference>
<evidence type="ECO:0000256" key="1">
    <source>
        <dbReference type="SAM" id="Phobius"/>
    </source>
</evidence>
<dbReference type="EMBL" id="PVTO01000045">
    <property type="protein sequence ID" value="PRY74218.1"/>
    <property type="molecule type" value="Genomic_DNA"/>
</dbReference>
<keyword evidence="1" id="KW-0472">Membrane</keyword>
<protein>
    <submittedName>
        <fullName evidence="2">Uncharacterized protein</fullName>
    </submittedName>
</protein>
<keyword evidence="1" id="KW-1133">Transmembrane helix</keyword>
<accession>A0A2T0VTA2</accession>
<keyword evidence="3" id="KW-1185">Reference proteome</keyword>
<organism evidence="2 3">
    <name type="scientific">Alkalibacterium olivapovliticus</name>
    <dbReference type="NCBI Taxonomy" id="99907"/>
    <lineage>
        <taxon>Bacteria</taxon>
        <taxon>Bacillati</taxon>
        <taxon>Bacillota</taxon>
        <taxon>Bacilli</taxon>
        <taxon>Lactobacillales</taxon>
        <taxon>Carnobacteriaceae</taxon>
        <taxon>Alkalibacterium</taxon>
    </lineage>
</organism>
<evidence type="ECO:0000313" key="3">
    <source>
        <dbReference type="Proteomes" id="UP000238205"/>
    </source>
</evidence>